<feature type="region of interest" description="Disordered" evidence="1">
    <location>
        <begin position="23"/>
        <end position="76"/>
    </location>
</feature>
<name>A0ABS7HBP9_9HYPH</name>
<dbReference type="EMBL" id="JAEUAO010000003">
    <property type="protein sequence ID" value="MBW9064533.1"/>
    <property type="molecule type" value="Genomic_DNA"/>
</dbReference>
<accession>A0ABS7HBP9</accession>
<dbReference type="RefSeq" id="WP_220372516.1">
    <property type="nucleotide sequence ID" value="NZ_JAEUAO010000003.1"/>
</dbReference>
<reference evidence="2 3" key="1">
    <citation type="journal article" date="2021" name="MBio">
        <title>Poor Competitiveness of Bradyrhizobium in Pigeon Pea Root Colonization in Indian Soils.</title>
        <authorList>
            <person name="Chalasani D."/>
            <person name="Basu A."/>
            <person name="Pullabhotla S.V.S.R.N."/>
            <person name="Jorrin B."/>
            <person name="Neal A.L."/>
            <person name="Poole P.S."/>
            <person name="Podile A.R."/>
            <person name="Tkacz A."/>
        </authorList>
    </citation>
    <scope>NUCLEOTIDE SEQUENCE [LARGE SCALE GENOMIC DNA]</scope>
    <source>
        <strain evidence="2 3">HU44</strain>
    </source>
</reference>
<protein>
    <recommendedName>
        <fullName evidence="4">IS66 family transposase</fullName>
    </recommendedName>
</protein>
<sequence>MSKIYDLSDFSEEELNTLIEEATTLQNARRESRERERPTDTDGSKGQDVKDPDHGAIPTPTPRDVKDAGPEHGVPE</sequence>
<evidence type="ECO:0000313" key="2">
    <source>
        <dbReference type="EMBL" id="MBW9064533.1"/>
    </source>
</evidence>
<comment type="caution">
    <text evidence="2">The sequence shown here is derived from an EMBL/GenBank/DDBJ whole genome shotgun (WGS) entry which is preliminary data.</text>
</comment>
<dbReference type="Proteomes" id="UP000757604">
    <property type="component" value="Unassembled WGS sequence"/>
</dbReference>
<proteinExistence type="predicted"/>
<organism evidence="2 3">
    <name type="scientific">Rhizobium herbae</name>
    <dbReference type="NCBI Taxonomy" id="508661"/>
    <lineage>
        <taxon>Bacteria</taxon>
        <taxon>Pseudomonadati</taxon>
        <taxon>Pseudomonadota</taxon>
        <taxon>Alphaproteobacteria</taxon>
        <taxon>Hyphomicrobiales</taxon>
        <taxon>Rhizobiaceae</taxon>
        <taxon>Rhizobium/Agrobacterium group</taxon>
        <taxon>Rhizobium</taxon>
    </lineage>
</organism>
<feature type="compositionally biased region" description="Basic and acidic residues" evidence="1">
    <location>
        <begin position="63"/>
        <end position="76"/>
    </location>
</feature>
<evidence type="ECO:0000313" key="3">
    <source>
        <dbReference type="Proteomes" id="UP000757604"/>
    </source>
</evidence>
<keyword evidence="3" id="KW-1185">Reference proteome</keyword>
<evidence type="ECO:0008006" key="4">
    <source>
        <dbReference type="Google" id="ProtNLM"/>
    </source>
</evidence>
<feature type="compositionally biased region" description="Basic and acidic residues" evidence="1">
    <location>
        <begin position="28"/>
        <end position="54"/>
    </location>
</feature>
<evidence type="ECO:0000256" key="1">
    <source>
        <dbReference type="SAM" id="MobiDB-lite"/>
    </source>
</evidence>
<gene>
    <name evidence="2" type="ORF">JNB71_14500</name>
</gene>